<proteinExistence type="predicted"/>
<reference evidence="1" key="1">
    <citation type="submission" date="2018-02" db="EMBL/GenBank/DDBJ databases">
        <authorList>
            <person name="Cohen D.B."/>
            <person name="Kent A.D."/>
        </authorList>
    </citation>
    <scope>NUCLEOTIDE SEQUENCE</scope>
</reference>
<sequence>MGFPTITVTIVVSVKRKGWKEWVEAGGPIASGGTERGWERRHIQGRGTNWDRWLKGKGGRLRGEREKVERVSYKRGRERIVMVSGVNQGLSGIMCIAYDWTHV</sequence>
<evidence type="ECO:0000313" key="1">
    <source>
        <dbReference type="EMBL" id="SPD14351.1"/>
    </source>
</evidence>
<accession>A0A2N9HRS4</accession>
<protein>
    <submittedName>
        <fullName evidence="1">Uncharacterized protein</fullName>
    </submittedName>
</protein>
<name>A0A2N9HRS4_FAGSY</name>
<organism evidence="1">
    <name type="scientific">Fagus sylvatica</name>
    <name type="common">Beechnut</name>
    <dbReference type="NCBI Taxonomy" id="28930"/>
    <lineage>
        <taxon>Eukaryota</taxon>
        <taxon>Viridiplantae</taxon>
        <taxon>Streptophyta</taxon>
        <taxon>Embryophyta</taxon>
        <taxon>Tracheophyta</taxon>
        <taxon>Spermatophyta</taxon>
        <taxon>Magnoliopsida</taxon>
        <taxon>eudicotyledons</taxon>
        <taxon>Gunneridae</taxon>
        <taxon>Pentapetalae</taxon>
        <taxon>rosids</taxon>
        <taxon>fabids</taxon>
        <taxon>Fagales</taxon>
        <taxon>Fagaceae</taxon>
        <taxon>Fagus</taxon>
    </lineage>
</organism>
<gene>
    <name evidence="1" type="ORF">FSB_LOCUS42233</name>
</gene>
<dbReference type="EMBL" id="OIVN01003913">
    <property type="protein sequence ID" value="SPD14351.1"/>
    <property type="molecule type" value="Genomic_DNA"/>
</dbReference>
<dbReference type="AlphaFoldDB" id="A0A2N9HRS4"/>